<evidence type="ECO:0000313" key="4">
    <source>
        <dbReference type="EMBL" id="CAH0365530.1"/>
    </source>
</evidence>
<dbReference type="InterPro" id="IPR036465">
    <property type="entry name" value="vWFA_dom_sf"/>
</dbReference>
<keyword evidence="5" id="KW-1185">Reference proteome</keyword>
<proteinExistence type="predicted"/>
<dbReference type="Gene3D" id="3.40.50.410">
    <property type="entry name" value="von Willebrand factor, type A domain"/>
    <property type="match status" value="1"/>
</dbReference>
<feature type="compositionally biased region" description="Polar residues" evidence="1">
    <location>
        <begin position="210"/>
        <end position="220"/>
    </location>
</feature>
<dbReference type="SUPFAM" id="SSF53300">
    <property type="entry name" value="vWA-like"/>
    <property type="match status" value="1"/>
</dbReference>
<dbReference type="Pfam" id="PF13519">
    <property type="entry name" value="VWA_2"/>
    <property type="match status" value="1"/>
</dbReference>
<name>A0A8J2WU31_9STRA</name>
<dbReference type="OrthoDB" id="47330at2759"/>
<protein>
    <recommendedName>
        <fullName evidence="3">VWFA domain-containing protein</fullName>
    </recommendedName>
</protein>
<keyword evidence="2" id="KW-0732">Signal</keyword>
<dbReference type="GO" id="GO:0005829">
    <property type="term" value="C:cytosol"/>
    <property type="evidence" value="ECO:0007669"/>
    <property type="project" value="TreeGrafter"/>
</dbReference>
<dbReference type="PANTHER" id="PTHR36846:SF1">
    <property type="entry name" value="PROTEIN VIAA"/>
    <property type="match status" value="1"/>
</dbReference>
<feature type="signal peptide" evidence="2">
    <location>
        <begin position="1"/>
        <end position="15"/>
    </location>
</feature>
<feature type="region of interest" description="Disordered" evidence="1">
    <location>
        <begin position="201"/>
        <end position="232"/>
    </location>
</feature>
<comment type="caution">
    <text evidence="4">The sequence shown here is derived from an EMBL/GenBank/DDBJ whole genome shotgun (WGS) entry which is preliminary data.</text>
</comment>
<dbReference type="InterPro" id="IPR002035">
    <property type="entry name" value="VWF_A"/>
</dbReference>
<dbReference type="AlphaFoldDB" id="A0A8J2WU31"/>
<evidence type="ECO:0000259" key="3">
    <source>
        <dbReference type="SMART" id="SM00327"/>
    </source>
</evidence>
<evidence type="ECO:0000256" key="2">
    <source>
        <dbReference type="SAM" id="SignalP"/>
    </source>
</evidence>
<organism evidence="4 5">
    <name type="scientific">Pelagomonas calceolata</name>
    <dbReference type="NCBI Taxonomy" id="35677"/>
    <lineage>
        <taxon>Eukaryota</taxon>
        <taxon>Sar</taxon>
        <taxon>Stramenopiles</taxon>
        <taxon>Ochrophyta</taxon>
        <taxon>Pelagophyceae</taxon>
        <taxon>Pelagomonadales</taxon>
        <taxon>Pelagomonadaceae</taxon>
        <taxon>Pelagomonas</taxon>
    </lineage>
</organism>
<accession>A0A8J2WU31</accession>
<evidence type="ECO:0000313" key="5">
    <source>
        <dbReference type="Proteomes" id="UP000789595"/>
    </source>
</evidence>
<evidence type="ECO:0000256" key="1">
    <source>
        <dbReference type="SAM" id="MobiDB-lite"/>
    </source>
</evidence>
<dbReference type="Proteomes" id="UP000789595">
    <property type="component" value="Unassembled WGS sequence"/>
</dbReference>
<gene>
    <name evidence="4" type="ORF">PECAL_1P19740</name>
</gene>
<sequence length="559" mass="58173">MRALMRALLLTCCSALQTLSLQALAPAVQQSIAKRATLDTLQNAVSGAALWRQCFLEGRVPDETLDEVTWPDKPTRAACLVAFGPVARVVGRHHRLADLALLALIDAATTTTDEEHVEPPLAPTVAAVSAVEAVYGDAAGPVIDALLDDEIAAWMGTAASQGSRGRFARRAGSFATLDALAKKLRDIRELVPLLESLGRRTTAEDGRPRQGSTRRPSSAGSVGACDASSGARDGVDGATLGRDVASLAAHDRLLLVADGDAERLFRAKYASRTLVEAAPAGLDEARSVFARRRAVLPRGRRGPLVVCVDTSYSMAGGREAVAKAVALAACRVAAAQKRSGLVLAFGAADELAEVRCPGVGATAADVDRLLDFLERGFGGGTDVVGPLRRAVAAIERGEEGSSELADADILLVSDGELLDPPADEGTLSALDRLRAARGLRVHGLLVGRSRLDDPATDAFRNAAPDSPMGVLCDDISTFLAAHDDLTLLREASAAPAPAATTKRGGALYAAAPAPTPKRGRGRPSTRLYATASDEEGAPTFPVAPEALERAAAAILMLCF</sequence>
<feature type="domain" description="VWFA" evidence="3">
    <location>
        <begin position="301"/>
        <end position="480"/>
    </location>
</feature>
<reference evidence="4" key="1">
    <citation type="submission" date="2021-11" db="EMBL/GenBank/DDBJ databases">
        <authorList>
            <consortium name="Genoscope - CEA"/>
            <person name="William W."/>
        </authorList>
    </citation>
    <scope>NUCLEOTIDE SEQUENCE</scope>
</reference>
<dbReference type="EMBL" id="CAKKNE010000001">
    <property type="protein sequence ID" value="CAH0365530.1"/>
    <property type="molecule type" value="Genomic_DNA"/>
</dbReference>
<dbReference type="SMART" id="SM00327">
    <property type="entry name" value="VWA"/>
    <property type="match status" value="1"/>
</dbReference>
<dbReference type="PANTHER" id="PTHR36846">
    <property type="entry name" value="PROTEIN VIAA"/>
    <property type="match status" value="1"/>
</dbReference>
<feature type="chain" id="PRO_5035147361" description="VWFA domain-containing protein" evidence="2">
    <location>
        <begin position="16"/>
        <end position="559"/>
    </location>
</feature>